<dbReference type="InterPro" id="IPR026319">
    <property type="entry name" value="ZC2HC1A/B-like"/>
</dbReference>
<keyword evidence="1" id="KW-0479">Metal-binding</keyword>
<dbReference type="PANTHER" id="PTHR13555">
    <property type="entry name" value="C2H2 ZINC FINGER CGI-62-RELATED"/>
    <property type="match status" value="1"/>
</dbReference>
<evidence type="ECO:0000313" key="8">
    <source>
        <dbReference type="EMBL" id="ORY33234.1"/>
    </source>
</evidence>
<name>A0A1Y2BEP7_9FUNG</name>
<protein>
    <recommendedName>
        <fullName evidence="7">C2HC/C3H-type domain-containing protein</fullName>
    </recommendedName>
</protein>
<dbReference type="Proteomes" id="UP000193642">
    <property type="component" value="Unassembled WGS sequence"/>
</dbReference>
<dbReference type="PROSITE" id="PS52027">
    <property type="entry name" value="ZF_C2HC_C3H"/>
    <property type="match status" value="1"/>
</dbReference>
<dbReference type="EMBL" id="MCGO01000068">
    <property type="protein sequence ID" value="ORY33234.1"/>
    <property type="molecule type" value="Genomic_DNA"/>
</dbReference>
<evidence type="ECO:0000256" key="5">
    <source>
        <dbReference type="PROSITE-ProRule" id="PRU01371"/>
    </source>
</evidence>
<comment type="caution">
    <text evidence="8">The sequence shown here is derived from an EMBL/GenBank/DDBJ whole genome shotgun (WGS) entry which is preliminary data.</text>
</comment>
<sequence length="229" mass="25901">MVRASRVSDGGFGRRDSYLGEGRGGEEEDKGRRDSGVGRSLQNLVNVERVRREEKGGYSRQTSVVEPVVQKPVETRQKVEARRPVVESEEEEEEEEEEGEEEADEDAGLEQEEDGDDNASEQSFGSTHSIKIHDRLGKSQNQLPPEHGPKPKLAVCRVCSRKFAVDRLAKHEKACKSASKKPRKVFDGTKMRTKGLETGQIKKDVAAERKLEEMRVQRKEAWKQKHGEF</sequence>
<feature type="compositionally biased region" description="Polar residues" evidence="6">
    <location>
        <begin position="120"/>
        <end position="129"/>
    </location>
</feature>
<keyword evidence="3 5" id="KW-0863">Zinc-finger</keyword>
<gene>
    <name evidence="8" type="ORF">BCR33DRAFT_521154</name>
</gene>
<feature type="region of interest" description="Disordered" evidence="6">
    <location>
        <begin position="173"/>
        <end position="193"/>
    </location>
</feature>
<feature type="compositionally biased region" description="Basic and acidic residues" evidence="6">
    <location>
        <begin position="73"/>
        <end position="86"/>
    </location>
</feature>
<reference evidence="8 9" key="1">
    <citation type="submission" date="2016-07" db="EMBL/GenBank/DDBJ databases">
        <title>Pervasive Adenine N6-methylation of Active Genes in Fungi.</title>
        <authorList>
            <consortium name="DOE Joint Genome Institute"/>
            <person name="Mondo S.J."/>
            <person name="Dannebaum R.O."/>
            <person name="Kuo R.C."/>
            <person name="Labutti K."/>
            <person name="Haridas S."/>
            <person name="Kuo A."/>
            <person name="Salamov A."/>
            <person name="Ahrendt S.R."/>
            <person name="Lipzen A."/>
            <person name="Sullivan W."/>
            <person name="Andreopoulos W.B."/>
            <person name="Clum A."/>
            <person name="Lindquist E."/>
            <person name="Daum C."/>
            <person name="Ramamoorthy G.K."/>
            <person name="Gryganskyi A."/>
            <person name="Culley D."/>
            <person name="Magnuson J.K."/>
            <person name="James T.Y."/>
            <person name="O'Malley M.A."/>
            <person name="Stajich J.E."/>
            <person name="Spatafora J.W."/>
            <person name="Visel A."/>
            <person name="Grigoriev I.V."/>
        </authorList>
    </citation>
    <scope>NUCLEOTIDE SEQUENCE [LARGE SCALE GENOMIC DNA]</scope>
    <source>
        <strain evidence="8 9">JEL800</strain>
    </source>
</reference>
<evidence type="ECO:0000256" key="4">
    <source>
        <dbReference type="ARBA" id="ARBA00022833"/>
    </source>
</evidence>
<evidence type="ECO:0000256" key="3">
    <source>
        <dbReference type="ARBA" id="ARBA00022771"/>
    </source>
</evidence>
<dbReference type="OrthoDB" id="10255185at2759"/>
<evidence type="ECO:0000256" key="6">
    <source>
        <dbReference type="SAM" id="MobiDB-lite"/>
    </source>
</evidence>
<evidence type="ECO:0000256" key="1">
    <source>
        <dbReference type="ARBA" id="ARBA00022723"/>
    </source>
</evidence>
<organism evidence="8 9">
    <name type="scientific">Rhizoclosmatium globosum</name>
    <dbReference type="NCBI Taxonomy" id="329046"/>
    <lineage>
        <taxon>Eukaryota</taxon>
        <taxon>Fungi</taxon>
        <taxon>Fungi incertae sedis</taxon>
        <taxon>Chytridiomycota</taxon>
        <taxon>Chytridiomycota incertae sedis</taxon>
        <taxon>Chytridiomycetes</taxon>
        <taxon>Chytridiales</taxon>
        <taxon>Chytriomycetaceae</taxon>
        <taxon>Rhizoclosmatium</taxon>
    </lineage>
</organism>
<evidence type="ECO:0000256" key="2">
    <source>
        <dbReference type="ARBA" id="ARBA00022737"/>
    </source>
</evidence>
<evidence type="ECO:0000259" key="7">
    <source>
        <dbReference type="PROSITE" id="PS52027"/>
    </source>
</evidence>
<dbReference type="Gene3D" id="3.30.160.60">
    <property type="entry name" value="Classic Zinc Finger"/>
    <property type="match status" value="1"/>
</dbReference>
<evidence type="ECO:0000313" key="9">
    <source>
        <dbReference type="Proteomes" id="UP000193642"/>
    </source>
</evidence>
<keyword evidence="2" id="KW-0677">Repeat</keyword>
<feature type="compositionally biased region" description="Basic and acidic residues" evidence="6">
    <location>
        <begin position="48"/>
        <end position="57"/>
    </location>
</feature>
<proteinExistence type="predicted"/>
<dbReference type="InterPro" id="IPR049899">
    <property type="entry name" value="Znf_C2HC_C3H"/>
</dbReference>
<dbReference type="GO" id="GO:0008270">
    <property type="term" value="F:zinc ion binding"/>
    <property type="evidence" value="ECO:0007669"/>
    <property type="project" value="UniProtKB-KW"/>
</dbReference>
<keyword evidence="4" id="KW-0862">Zinc</keyword>
<feature type="domain" description="C2HC/C3H-type" evidence="7">
    <location>
        <begin position="152"/>
        <end position="181"/>
    </location>
</feature>
<accession>A0A1Y2BEP7</accession>
<dbReference type="AlphaFoldDB" id="A0A1Y2BEP7"/>
<keyword evidence="9" id="KW-1185">Reference proteome</keyword>
<dbReference type="Pfam" id="PF13913">
    <property type="entry name" value="zf-C2HC_2"/>
    <property type="match status" value="1"/>
</dbReference>
<feature type="compositionally biased region" description="Acidic residues" evidence="6">
    <location>
        <begin position="87"/>
        <end position="119"/>
    </location>
</feature>
<feature type="region of interest" description="Disordered" evidence="6">
    <location>
        <begin position="1"/>
        <end position="154"/>
    </location>
</feature>
<feature type="compositionally biased region" description="Basic and acidic residues" evidence="6">
    <location>
        <begin position="12"/>
        <end position="36"/>
    </location>
</feature>